<name>A0A4U5TTC9_9FLAO</name>
<dbReference type="Pfam" id="PF10884">
    <property type="entry name" value="DUF2683"/>
    <property type="match status" value="1"/>
</dbReference>
<proteinExistence type="predicted"/>
<protein>
    <submittedName>
        <fullName evidence="1">Uncharacterized protein</fullName>
    </submittedName>
</protein>
<dbReference type="AlphaFoldDB" id="A0A4U5TTC9"/>
<dbReference type="RefSeq" id="WP_138931167.1">
    <property type="nucleotide sequence ID" value="NZ_SWMU01000001.1"/>
</dbReference>
<reference evidence="1 2" key="1">
    <citation type="submission" date="2019-04" db="EMBL/GenBank/DDBJ databases">
        <title>Psychroflexus halotolerans sp. nov., isolated from a marine solar saltern.</title>
        <authorList>
            <person name="Feng X."/>
        </authorList>
    </citation>
    <scope>NUCLEOTIDE SEQUENCE [LARGE SCALE GENOMIC DNA]</scope>
    <source>
        <strain evidence="1 2">WDS2C27</strain>
    </source>
</reference>
<keyword evidence="2" id="KW-1185">Reference proteome</keyword>
<dbReference type="InterPro" id="IPR020271">
    <property type="entry name" value="Uncharacterised_MJ1172"/>
</dbReference>
<accession>A0A4U5TTC9</accession>
<evidence type="ECO:0000313" key="2">
    <source>
        <dbReference type="Proteomes" id="UP000306552"/>
    </source>
</evidence>
<organism evidence="1 2">
    <name type="scientific">Mesohalobacter halotolerans</name>
    <dbReference type="NCBI Taxonomy" id="1883405"/>
    <lineage>
        <taxon>Bacteria</taxon>
        <taxon>Pseudomonadati</taxon>
        <taxon>Bacteroidota</taxon>
        <taxon>Flavobacteriia</taxon>
        <taxon>Flavobacteriales</taxon>
        <taxon>Flavobacteriaceae</taxon>
        <taxon>Mesohalobacter</taxon>
    </lineage>
</organism>
<sequence>METIVIQTDIKKAKAIKHFLEAFDVSFSSEASDKSTNSEKSPYNPEFVKKIRERQKSAREGNVVEYTEELRKELFGDKD</sequence>
<dbReference type="Proteomes" id="UP000306552">
    <property type="component" value="Unassembled WGS sequence"/>
</dbReference>
<comment type="caution">
    <text evidence="1">The sequence shown here is derived from an EMBL/GenBank/DDBJ whole genome shotgun (WGS) entry which is preliminary data.</text>
</comment>
<dbReference type="EMBL" id="SWMU01000001">
    <property type="protein sequence ID" value="TKS57466.1"/>
    <property type="molecule type" value="Genomic_DNA"/>
</dbReference>
<dbReference type="OrthoDB" id="827255at2"/>
<gene>
    <name evidence="1" type="ORF">FCN74_03350</name>
</gene>
<evidence type="ECO:0000313" key="1">
    <source>
        <dbReference type="EMBL" id="TKS57466.1"/>
    </source>
</evidence>